<proteinExistence type="predicted"/>
<dbReference type="GO" id="GO:0005737">
    <property type="term" value="C:cytoplasm"/>
    <property type="evidence" value="ECO:0007669"/>
    <property type="project" value="TreeGrafter"/>
</dbReference>
<dbReference type="InterPro" id="IPR036291">
    <property type="entry name" value="NAD(P)-bd_dom_sf"/>
</dbReference>
<keyword evidence="2" id="KW-1185">Reference proteome</keyword>
<dbReference type="PIRSF" id="PIRSF001439">
    <property type="entry name" value="CryM"/>
    <property type="match status" value="1"/>
</dbReference>
<dbReference type="RefSeq" id="WP_093014070.1">
    <property type="nucleotide sequence ID" value="NZ_FOXV01000012.1"/>
</dbReference>
<dbReference type="PANTHER" id="PTHR13812">
    <property type="entry name" value="KETIMINE REDUCTASE MU-CRYSTALLIN"/>
    <property type="match status" value="1"/>
</dbReference>
<reference evidence="2" key="1">
    <citation type="submission" date="2016-10" db="EMBL/GenBank/DDBJ databases">
        <authorList>
            <person name="Varghese N."/>
            <person name="Submissions S."/>
        </authorList>
    </citation>
    <scope>NUCLEOTIDE SEQUENCE [LARGE SCALE GENOMIC DNA]</scope>
    <source>
        <strain evidence="2">JCM 10271</strain>
    </source>
</reference>
<name>A0A1I5ZSB0_9RHOB</name>
<dbReference type="PANTHER" id="PTHR13812:SF19">
    <property type="entry name" value="KETIMINE REDUCTASE MU-CRYSTALLIN"/>
    <property type="match status" value="1"/>
</dbReference>
<dbReference type="EMBL" id="FOXV01000012">
    <property type="protein sequence ID" value="SFQ59374.1"/>
    <property type="molecule type" value="Genomic_DNA"/>
</dbReference>
<dbReference type="InterPro" id="IPR003462">
    <property type="entry name" value="ODC_Mu_crystall"/>
</dbReference>
<dbReference type="Proteomes" id="UP000243106">
    <property type="component" value="Unassembled WGS sequence"/>
</dbReference>
<dbReference type="Gene3D" id="3.30.1780.10">
    <property type="entry name" value="ornithine cyclodeaminase, domain 1"/>
    <property type="match status" value="1"/>
</dbReference>
<dbReference type="InterPro" id="IPR023401">
    <property type="entry name" value="ODC_N"/>
</dbReference>
<protein>
    <submittedName>
        <fullName evidence="1">Ornithine cyclodeaminase</fullName>
    </submittedName>
</protein>
<dbReference type="Pfam" id="PF02423">
    <property type="entry name" value="OCD_Mu_crystall"/>
    <property type="match status" value="1"/>
</dbReference>
<evidence type="ECO:0000313" key="1">
    <source>
        <dbReference type="EMBL" id="SFQ59374.1"/>
    </source>
</evidence>
<dbReference type="SUPFAM" id="SSF51735">
    <property type="entry name" value="NAD(P)-binding Rossmann-fold domains"/>
    <property type="match status" value="1"/>
</dbReference>
<dbReference type="AlphaFoldDB" id="A0A1I5ZSB0"/>
<evidence type="ECO:0000313" key="2">
    <source>
        <dbReference type="Proteomes" id="UP000243106"/>
    </source>
</evidence>
<dbReference type="STRING" id="93684.SAMN05421853_11210"/>
<sequence>MILITEAESSAIVTPELAFEAVREAFIAAVAPGAASFPVVVAHGSDPQNRFTIKSASGADLAGLKVGAYFPTNDARGLPRHASTILLIDQSTGRIGAVVEGSAVNCYRTAAADAVATDALARQDAEVLTLFGTGHQAAFEAQAIARVRELSRLLVVGRDASRTEAFVEKLRSAGLSVEAAMAEPAIRAADIIVTATTATAPLFEAAWVQPGTHISSMGSDSQGKQELPTEIFRDARLFCDLPEQSVRIGEFQHAGPEATPTAIGSVLSGDALGRGHASEITIFDSSGISLQDLHMAKAILDHLSGSGAADS</sequence>
<organism evidence="1 2">
    <name type="scientific">Roseivivax halotolerans</name>
    <dbReference type="NCBI Taxonomy" id="93684"/>
    <lineage>
        <taxon>Bacteria</taxon>
        <taxon>Pseudomonadati</taxon>
        <taxon>Pseudomonadota</taxon>
        <taxon>Alphaproteobacteria</taxon>
        <taxon>Rhodobacterales</taxon>
        <taxon>Roseobacteraceae</taxon>
        <taxon>Roseivivax</taxon>
    </lineage>
</organism>
<dbReference type="Gene3D" id="3.40.50.720">
    <property type="entry name" value="NAD(P)-binding Rossmann-like Domain"/>
    <property type="match status" value="1"/>
</dbReference>
<accession>A0A1I5ZSB0</accession>
<gene>
    <name evidence="1" type="ORF">SAMN05421853_11210</name>
</gene>